<name>A0A9P0FC80_BRAAE</name>
<protein>
    <recommendedName>
        <fullName evidence="6">DUF4817 domain-containing protein</fullName>
    </recommendedName>
</protein>
<keyword evidence="8" id="KW-1185">Reference proteome</keyword>
<organism evidence="7 8">
    <name type="scientific">Brassicogethes aeneus</name>
    <name type="common">Rape pollen beetle</name>
    <name type="synonym">Meligethes aeneus</name>
    <dbReference type="NCBI Taxonomy" id="1431903"/>
    <lineage>
        <taxon>Eukaryota</taxon>
        <taxon>Metazoa</taxon>
        <taxon>Ecdysozoa</taxon>
        <taxon>Arthropoda</taxon>
        <taxon>Hexapoda</taxon>
        <taxon>Insecta</taxon>
        <taxon>Pterygota</taxon>
        <taxon>Neoptera</taxon>
        <taxon>Endopterygota</taxon>
        <taxon>Coleoptera</taxon>
        <taxon>Polyphaga</taxon>
        <taxon>Cucujiformia</taxon>
        <taxon>Nitidulidae</taxon>
        <taxon>Meligethinae</taxon>
        <taxon>Brassicogethes</taxon>
    </lineage>
</organism>
<dbReference type="SUPFAM" id="SSF103473">
    <property type="entry name" value="MFS general substrate transporter"/>
    <property type="match status" value="1"/>
</dbReference>
<dbReference type="EMBL" id="OV121132">
    <property type="protein sequence ID" value="CAH0546866.1"/>
    <property type="molecule type" value="Genomic_DNA"/>
</dbReference>
<dbReference type="PANTHER" id="PTHR11662">
    <property type="entry name" value="SOLUTE CARRIER FAMILY 17"/>
    <property type="match status" value="1"/>
</dbReference>
<feature type="transmembrane region" description="Helical" evidence="5">
    <location>
        <begin position="117"/>
        <end position="138"/>
    </location>
</feature>
<dbReference type="Proteomes" id="UP001154078">
    <property type="component" value="Chromosome 1"/>
</dbReference>
<evidence type="ECO:0000256" key="1">
    <source>
        <dbReference type="ARBA" id="ARBA00004141"/>
    </source>
</evidence>
<dbReference type="Gene3D" id="1.20.1250.20">
    <property type="entry name" value="MFS general substrate transporter like domains"/>
    <property type="match status" value="1"/>
</dbReference>
<evidence type="ECO:0000259" key="6">
    <source>
        <dbReference type="Pfam" id="PF16087"/>
    </source>
</evidence>
<evidence type="ECO:0000313" key="7">
    <source>
        <dbReference type="EMBL" id="CAH0546866.1"/>
    </source>
</evidence>
<comment type="subcellular location">
    <subcellularLocation>
        <location evidence="1">Membrane</location>
        <topology evidence="1">Multi-pass membrane protein</topology>
    </subcellularLocation>
</comment>
<keyword evidence="4 5" id="KW-0472">Membrane</keyword>
<dbReference type="Pfam" id="PF16087">
    <property type="entry name" value="DUF4817"/>
    <property type="match status" value="1"/>
</dbReference>
<dbReference type="GO" id="GO:0006820">
    <property type="term" value="P:monoatomic anion transport"/>
    <property type="evidence" value="ECO:0007669"/>
    <property type="project" value="TreeGrafter"/>
</dbReference>
<dbReference type="InterPro" id="IPR032135">
    <property type="entry name" value="DUF4817"/>
</dbReference>
<reference evidence="7" key="1">
    <citation type="submission" date="2021-12" db="EMBL/GenBank/DDBJ databases">
        <authorList>
            <person name="King R."/>
        </authorList>
    </citation>
    <scope>NUCLEOTIDE SEQUENCE</scope>
</reference>
<dbReference type="InterPro" id="IPR011701">
    <property type="entry name" value="MFS"/>
</dbReference>
<feature type="transmembrane region" description="Helical" evidence="5">
    <location>
        <begin position="145"/>
        <end position="164"/>
    </location>
</feature>
<dbReference type="PANTHER" id="PTHR11662:SF79">
    <property type="entry name" value="NA[+]-DEPENDENT INORGANIC PHOSPHATE COTRANSPORTER, ISOFORM A"/>
    <property type="match status" value="1"/>
</dbReference>
<evidence type="ECO:0000256" key="2">
    <source>
        <dbReference type="ARBA" id="ARBA00022692"/>
    </source>
</evidence>
<dbReference type="Pfam" id="PF07690">
    <property type="entry name" value="MFS_1"/>
    <property type="match status" value="1"/>
</dbReference>
<sequence length="449" mass="50642">MNLNIAIVSMIKARPKNNVTISSECLVNKLNGTLMTAQNNNLLNHTTESSLFYNTESNTPSIVNMPSKKEDKKFDWDEKIQSKILGSFFWVHWGSAWPSMHNMAARWIPPNERSSFITSYLGSSVGAALTYFMSGFIIDKWGWEAAFYICGVLGTLWFICWWSLIYDSPAEHPRISQWEKDHIINSIGDSYLKNKPPIPWIAILTSLPVIMNIIAQFGGAWGLFALSTYAPTYFRLIHGMSMKTTGLLSGMPHIFRMIWSYITSQIGDYLLRTNKISRTNVRKLGTALLGVVLFDGAGLKVLFPFGPIVIMRWRNKQRVFAVEAYFSDGGSVISTRRAFRNRFNIAPLGNVPVRASILLWVSTIRETGSVQKRKIGGVKPVRTPENVEAVRRSFARSTRRSARKHASALGISDRSVRRIFHEELHFHPYKLAVVQEAGGDNTFPGALSL</sequence>
<feature type="transmembrane region" description="Helical" evidence="5">
    <location>
        <begin position="247"/>
        <end position="267"/>
    </location>
</feature>
<evidence type="ECO:0000256" key="5">
    <source>
        <dbReference type="SAM" id="Phobius"/>
    </source>
</evidence>
<keyword evidence="3 5" id="KW-1133">Transmembrane helix</keyword>
<dbReference type="InterPro" id="IPR050382">
    <property type="entry name" value="MFS_Na/Anion_cotransporter"/>
</dbReference>
<evidence type="ECO:0000256" key="4">
    <source>
        <dbReference type="ARBA" id="ARBA00023136"/>
    </source>
</evidence>
<dbReference type="AlphaFoldDB" id="A0A9P0FC80"/>
<proteinExistence type="predicted"/>
<dbReference type="GO" id="GO:0022857">
    <property type="term" value="F:transmembrane transporter activity"/>
    <property type="evidence" value="ECO:0007669"/>
    <property type="project" value="InterPro"/>
</dbReference>
<dbReference type="OrthoDB" id="2985014at2759"/>
<gene>
    <name evidence="7" type="ORF">MELIAE_LOCUS949</name>
</gene>
<dbReference type="InterPro" id="IPR036259">
    <property type="entry name" value="MFS_trans_sf"/>
</dbReference>
<feature type="transmembrane region" description="Helical" evidence="5">
    <location>
        <begin position="287"/>
        <end position="310"/>
    </location>
</feature>
<feature type="domain" description="DUF4817" evidence="6">
    <location>
        <begin position="316"/>
        <end position="371"/>
    </location>
</feature>
<keyword evidence="2 5" id="KW-0812">Transmembrane</keyword>
<dbReference type="GO" id="GO:0016020">
    <property type="term" value="C:membrane"/>
    <property type="evidence" value="ECO:0007669"/>
    <property type="project" value="UniProtKB-SubCell"/>
</dbReference>
<evidence type="ECO:0000256" key="3">
    <source>
        <dbReference type="ARBA" id="ARBA00022989"/>
    </source>
</evidence>
<accession>A0A9P0FC80</accession>
<feature type="transmembrane region" description="Helical" evidence="5">
    <location>
        <begin position="200"/>
        <end position="226"/>
    </location>
</feature>
<evidence type="ECO:0000313" key="8">
    <source>
        <dbReference type="Proteomes" id="UP001154078"/>
    </source>
</evidence>